<evidence type="ECO:0000313" key="4">
    <source>
        <dbReference type="Proteomes" id="UP000469125"/>
    </source>
</evidence>
<organism evidence="3 4">
    <name type="scientific">Ornithinibacillus caprae</name>
    <dbReference type="NCBI Taxonomy" id="2678566"/>
    <lineage>
        <taxon>Bacteria</taxon>
        <taxon>Bacillati</taxon>
        <taxon>Bacillota</taxon>
        <taxon>Bacilli</taxon>
        <taxon>Bacillales</taxon>
        <taxon>Bacillaceae</taxon>
        <taxon>Ornithinibacillus</taxon>
    </lineage>
</organism>
<feature type="compositionally biased region" description="Acidic residues" evidence="1">
    <location>
        <begin position="119"/>
        <end position="141"/>
    </location>
</feature>
<protein>
    <recommendedName>
        <fullName evidence="2">DUF5667 domain-containing protein</fullName>
    </recommendedName>
</protein>
<evidence type="ECO:0000256" key="1">
    <source>
        <dbReference type="SAM" id="MobiDB-lite"/>
    </source>
</evidence>
<gene>
    <name evidence="3" type="ORF">GMD78_05870</name>
</gene>
<dbReference type="EMBL" id="WOCA01000003">
    <property type="protein sequence ID" value="MUK87925.1"/>
    <property type="molecule type" value="Genomic_DNA"/>
</dbReference>
<feature type="compositionally biased region" description="Acidic residues" evidence="1">
    <location>
        <begin position="341"/>
        <end position="359"/>
    </location>
</feature>
<feature type="compositionally biased region" description="Polar residues" evidence="1">
    <location>
        <begin position="383"/>
        <end position="406"/>
    </location>
</feature>
<dbReference type="Pfam" id="PF18915">
    <property type="entry name" value="DUF5667"/>
    <property type="match status" value="1"/>
</dbReference>
<feature type="domain" description="DUF5667" evidence="2">
    <location>
        <begin position="145"/>
        <end position="257"/>
    </location>
</feature>
<dbReference type="Proteomes" id="UP000469125">
    <property type="component" value="Unassembled WGS sequence"/>
</dbReference>
<comment type="caution">
    <text evidence="3">The sequence shown here is derived from an EMBL/GenBank/DDBJ whole genome shotgun (WGS) entry which is preliminary data.</text>
</comment>
<keyword evidence="4" id="KW-1185">Reference proteome</keyword>
<dbReference type="AlphaFoldDB" id="A0A6N8FES6"/>
<feature type="region of interest" description="Disordered" evidence="1">
    <location>
        <begin position="341"/>
        <end position="467"/>
    </location>
</feature>
<reference evidence="3 4" key="1">
    <citation type="submission" date="2019-11" db="EMBL/GenBank/DDBJ databases">
        <authorList>
            <person name="Li X."/>
        </authorList>
    </citation>
    <scope>NUCLEOTIDE SEQUENCE [LARGE SCALE GENOMIC DNA]</scope>
    <source>
        <strain evidence="3 4">L9</strain>
    </source>
</reference>
<feature type="compositionally biased region" description="Basic and acidic residues" evidence="1">
    <location>
        <begin position="456"/>
        <end position="467"/>
    </location>
</feature>
<proteinExistence type="predicted"/>
<accession>A0A6N8FES6</accession>
<evidence type="ECO:0000259" key="2">
    <source>
        <dbReference type="Pfam" id="PF18915"/>
    </source>
</evidence>
<sequence>MYFHRHELNPKGDAYEVILYLEPHQSLEEYAEEFGLSMKAEEDINRIAIGYVKNTFPTLPVKAIKVMMGGALVTTIMFGGVTHAFAEEDNDITLETETPAADEFGITITEDDTDIEDLEGEPVPEDPPIDEGTTAEEEVPFDEPGLIPGDFFYFVEIIAEKVQLALTFGDTAKAELMSKFANERIAEANELFSQGDTDGAIVLLNRALESQQLALDYVADEAETEGTTGSDEEDPIPEELEGITPEEDEVTEEDVDKAEEPVEDVREELQVQFSKNVTALLLAMEKVENPTAKAALAKNVEKAFARMENKLEKMRSIEEQLASDVIVDDDVEELRSVIESDQVEFDAGMDEIEEKDAEDNTAVGKKFQEKSTYVPSLAKQDTEMAQSVQQKAQEKATQGKQTSQEVRQNKQPETKPPVPNTNAKKEAKQENTNNQDTPANEKNKGNVDAPSQAANSKEKAKGKGNKE</sequence>
<evidence type="ECO:0000313" key="3">
    <source>
        <dbReference type="EMBL" id="MUK87925.1"/>
    </source>
</evidence>
<dbReference type="RefSeq" id="WP_155667898.1">
    <property type="nucleotide sequence ID" value="NZ_WOCA01000003.1"/>
</dbReference>
<name>A0A6N8FES6_9BACI</name>
<feature type="region of interest" description="Disordered" evidence="1">
    <location>
        <begin position="119"/>
        <end position="142"/>
    </location>
</feature>
<feature type="region of interest" description="Disordered" evidence="1">
    <location>
        <begin position="221"/>
        <end position="262"/>
    </location>
</feature>
<dbReference type="InterPro" id="IPR043725">
    <property type="entry name" value="DUF5667"/>
</dbReference>
<feature type="compositionally biased region" description="Acidic residues" evidence="1">
    <location>
        <begin position="221"/>
        <end position="257"/>
    </location>
</feature>